<comment type="caution">
    <text evidence="7">The sequence shown here is derived from an EMBL/GenBank/DDBJ whole genome shotgun (WGS) entry which is preliminary data.</text>
</comment>
<keyword evidence="8" id="KW-1185">Reference proteome</keyword>
<keyword evidence="5" id="KW-0131">Cell cycle</keyword>
<evidence type="ECO:0000256" key="4">
    <source>
        <dbReference type="ARBA" id="ARBA00023242"/>
    </source>
</evidence>
<gene>
    <name evidence="7" type="ORF">CDCA_CDCA05G1554</name>
</gene>
<evidence type="ECO:0000256" key="6">
    <source>
        <dbReference type="SAM" id="MobiDB-lite"/>
    </source>
</evidence>
<accession>A0AAV9ITB2</accession>
<evidence type="ECO:0008006" key="9">
    <source>
        <dbReference type="Google" id="ProtNLM"/>
    </source>
</evidence>
<dbReference type="GO" id="GO:0006281">
    <property type="term" value="P:DNA repair"/>
    <property type="evidence" value="ECO:0007669"/>
    <property type="project" value="TreeGrafter"/>
</dbReference>
<name>A0AAV9ITB2_CYACA</name>
<dbReference type="InterPro" id="IPR039776">
    <property type="entry name" value="Pds5"/>
</dbReference>
<dbReference type="GO" id="GO:0007064">
    <property type="term" value="P:mitotic sister chromatid cohesion"/>
    <property type="evidence" value="ECO:0007669"/>
    <property type="project" value="InterPro"/>
</dbReference>
<evidence type="ECO:0000256" key="3">
    <source>
        <dbReference type="ARBA" id="ARBA00022776"/>
    </source>
</evidence>
<dbReference type="Pfam" id="PF20168">
    <property type="entry name" value="PDS5"/>
    <property type="match status" value="1"/>
</dbReference>
<dbReference type="PANTHER" id="PTHR12663">
    <property type="entry name" value="ANDROGEN INDUCED INHIBITOR OF PROLIFERATION AS3 / PDS5-RELATED"/>
    <property type="match status" value="1"/>
</dbReference>
<keyword evidence="3" id="KW-0498">Mitosis</keyword>
<sequence length="1362" mass="147110">MAAGKRAQTSGTSRRAQRTLPPEVAAGDKENVRQAAATPEPAPDGSLERSLGVLTSSGLPPERELVDVLQRVVVPALRSLRQLALEASPPSTLPSWLEQTAQALVRPQLLTHSSNVVQLSVACALAEVLRVLAPTTPYDADTMQHIFELFVRALYSLEGPCQRHAPDAVDTSQWSSGLLECLARIKAFVVAPAEQLASLIQCVVSVASTTELSFKAKTHMTELVASALAARTAERSAKPDADAGVFDALLPPLLLARHPVVLADGTPVVTAAAVDDDDDIGSGTLIGATGRVAATADSNATGTTYGNGTAPAVPSARQLIELILVRCQDALQGAIGEYLNRHVTERKHDLIAALYESAPSTLLYVLPSLSAESRADDSDQRLRCVALLGRLFATDAESASTARPQLLSRALFLDYLERFNDVERRVRACAVQSAEDILYRLVVADDAELPSGAPDADSRVTVLDDHADAMWRDLQQRLCDRLLDTDEHVRVTAVRAVLRLRRVGEQYVAIALRLPDAVPVALSRMRDKRVNVRRVAVSATHRLCRRLLDGGVRASHQVGEALAARCIQELLSSFLQLTYLAAGAAGNAAELTETALQIESVLFDAKAAIQLVDPSLQAAVRRPICDKATKSFGLPDGSAPSSTEALRVMARLRGRFQGMMRQLLVEREAVRAAKMLGTASATERLEPLVRALAESLGERAPAAGASGPAAWLRAVLALRDERIFQNMQRLLHGDVQRRRSDAAAGATAFAALIRDIVGRISSRHREAGDFFGRIVLPRLAPVGMLSDDVREMLRGMRRGGDAAATLGCIEEVLVGEAAISHPEAFTPDVLDALIEALPAPHAMRILRALGRQVVGQLSERADDALDAGLVRSALGQSVTDGASDPQHRIQSVKLATRTLASIRGADADARCWSRLVPQLASRIEVTAAFGPMRFADERDAALALVALAKLARHAPLTLPPHVWHAVLERCDALLSRRIDGDDALLRVAGILCAANMIVAEGAPWSRSAATTDSNNNNNNPVDMPEAVVDSILNALLTLVQRQGDWSGELTDGRDGADANMDVAFDDEACARLRYYAGKALLKMARVSAVDRALLPQESHLICFLMQDPIFEIRRDFARKVFHGVTRGGLSFRWSAALVLAAIDPERDNVANAQGYLHALVRQRRRLVQETERSATAAARSPESTPIASADDTSVQCTRLFALLPECVLPYVLHLIAHHPDYLLDAQNQYADARRYLSLYLDAMLLDGQERAGVLLQILRVVAASRVPPPRLPSAVSAAATPSPFTTTQCLQRRSSILLSSTDRGADAAARSTAHIMTERVHDLAQLCTVVLKQKQAHRRWDVSEFPGAIHLPSLYFTTDSER</sequence>
<evidence type="ECO:0000313" key="7">
    <source>
        <dbReference type="EMBL" id="KAK4535529.1"/>
    </source>
</evidence>
<evidence type="ECO:0000313" key="8">
    <source>
        <dbReference type="Proteomes" id="UP001301350"/>
    </source>
</evidence>
<dbReference type="InterPro" id="IPR016024">
    <property type="entry name" value="ARM-type_fold"/>
</dbReference>
<dbReference type="EMBL" id="JANCYW010000005">
    <property type="protein sequence ID" value="KAK4535529.1"/>
    <property type="molecule type" value="Genomic_DNA"/>
</dbReference>
<dbReference type="SUPFAM" id="SSF48371">
    <property type="entry name" value="ARM repeat"/>
    <property type="match status" value="2"/>
</dbReference>
<dbReference type="Gene3D" id="1.25.10.10">
    <property type="entry name" value="Leucine-rich Repeat Variant"/>
    <property type="match status" value="1"/>
</dbReference>
<dbReference type="Proteomes" id="UP001301350">
    <property type="component" value="Unassembled WGS sequence"/>
</dbReference>
<proteinExistence type="predicted"/>
<protein>
    <recommendedName>
        <fullName evidence="9">Sister chromatid cohesion protein</fullName>
    </recommendedName>
</protein>
<feature type="region of interest" description="Disordered" evidence="6">
    <location>
        <begin position="1"/>
        <end position="54"/>
    </location>
</feature>
<dbReference type="GO" id="GO:0000785">
    <property type="term" value="C:chromatin"/>
    <property type="evidence" value="ECO:0007669"/>
    <property type="project" value="TreeGrafter"/>
</dbReference>
<evidence type="ECO:0000256" key="1">
    <source>
        <dbReference type="ARBA" id="ARBA00004123"/>
    </source>
</evidence>
<dbReference type="PANTHER" id="PTHR12663:SF0">
    <property type="entry name" value="PRECOCIOUS DISSOCIATION OF SISTERS 5, ISOFORM A"/>
    <property type="match status" value="1"/>
</dbReference>
<reference evidence="7 8" key="1">
    <citation type="submission" date="2022-07" db="EMBL/GenBank/DDBJ databases">
        <title>Genome-wide signatures of adaptation to extreme environments.</title>
        <authorList>
            <person name="Cho C.H."/>
            <person name="Yoon H.S."/>
        </authorList>
    </citation>
    <scope>NUCLEOTIDE SEQUENCE [LARGE SCALE GENOMIC DNA]</scope>
    <source>
        <strain evidence="7 8">DBV 063 E5</strain>
    </source>
</reference>
<dbReference type="GO" id="GO:0005634">
    <property type="term" value="C:nucleus"/>
    <property type="evidence" value="ECO:0007669"/>
    <property type="project" value="UniProtKB-SubCell"/>
</dbReference>
<dbReference type="InterPro" id="IPR011989">
    <property type="entry name" value="ARM-like"/>
</dbReference>
<keyword evidence="2" id="KW-0132">Cell division</keyword>
<organism evidence="7 8">
    <name type="scientific">Cyanidium caldarium</name>
    <name type="common">Red alga</name>
    <dbReference type="NCBI Taxonomy" id="2771"/>
    <lineage>
        <taxon>Eukaryota</taxon>
        <taxon>Rhodophyta</taxon>
        <taxon>Bangiophyceae</taxon>
        <taxon>Cyanidiales</taxon>
        <taxon>Cyanidiaceae</taxon>
        <taxon>Cyanidium</taxon>
    </lineage>
</organism>
<evidence type="ECO:0000256" key="2">
    <source>
        <dbReference type="ARBA" id="ARBA00022618"/>
    </source>
</evidence>
<evidence type="ECO:0000256" key="5">
    <source>
        <dbReference type="ARBA" id="ARBA00023306"/>
    </source>
</evidence>
<comment type="subcellular location">
    <subcellularLocation>
        <location evidence="1">Nucleus</location>
    </subcellularLocation>
</comment>
<dbReference type="GO" id="GO:0051301">
    <property type="term" value="P:cell division"/>
    <property type="evidence" value="ECO:0007669"/>
    <property type="project" value="UniProtKB-KW"/>
</dbReference>
<keyword evidence="4" id="KW-0539">Nucleus</keyword>